<proteinExistence type="predicted"/>
<dbReference type="CDD" id="cd05403">
    <property type="entry name" value="NT_KNTase_like"/>
    <property type="match status" value="1"/>
</dbReference>
<organism evidence="2 3">
    <name type="scientific">Tractidigestivibacter montrealensis</name>
    <dbReference type="NCBI Taxonomy" id="2972466"/>
    <lineage>
        <taxon>Bacteria</taxon>
        <taxon>Bacillati</taxon>
        <taxon>Actinomycetota</taxon>
        <taxon>Coriobacteriia</taxon>
        <taxon>Coriobacteriales</taxon>
        <taxon>Atopobiaceae</taxon>
        <taxon>Tractidigestivibacter</taxon>
    </lineage>
</organism>
<dbReference type="EMBL" id="JANSKA010000001">
    <property type="protein sequence ID" value="MCR9035415.1"/>
    <property type="molecule type" value="Genomic_DNA"/>
</dbReference>
<evidence type="ECO:0000259" key="1">
    <source>
        <dbReference type="Pfam" id="PF01909"/>
    </source>
</evidence>
<accession>A0ABT1Z5C9</accession>
<feature type="domain" description="Polymerase nucleotidyl transferase" evidence="1">
    <location>
        <begin position="24"/>
        <end position="66"/>
    </location>
</feature>
<name>A0ABT1Z5C9_9ACTN</name>
<keyword evidence="3" id="KW-1185">Reference proteome</keyword>
<sequence>MAGRCRDPWRTRGIDQLPGWLVEGIREGACSCAGVRDVLVFGSYARGEARAGSDIDICVLYDGAPGDSRVVSGNVRAAVHPFLGRARMECDVVAFPLGDDGAGVWDQGFRDRVMREGVSLCSSR</sequence>
<evidence type="ECO:0000313" key="3">
    <source>
        <dbReference type="Proteomes" id="UP001204320"/>
    </source>
</evidence>
<dbReference type="Gene3D" id="3.30.460.10">
    <property type="entry name" value="Beta Polymerase, domain 2"/>
    <property type="match status" value="1"/>
</dbReference>
<dbReference type="SUPFAM" id="SSF81301">
    <property type="entry name" value="Nucleotidyltransferase"/>
    <property type="match status" value="1"/>
</dbReference>
<reference evidence="2 3" key="1">
    <citation type="submission" date="2022-08" db="EMBL/GenBank/DDBJ databases">
        <title>Tractidigestivibacter montrealensis type strain KD21.</title>
        <authorList>
            <person name="Diop K."/>
            <person name="Richard C."/>
            <person name="Routy B."/>
        </authorList>
    </citation>
    <scope>NUCLEOTIDE SEQUENCE [LARGE SCALE GENOMIC DNA]</scope>
    <source>
        <strain evidence="2 3">KD21</strain>
    </source>
</reference>
<dbReference type="RefSeq" id="WP_258498239.1">
    <property type="nucleotide sequence ID" value="NZ_JANSKA010000001.1"/>
</dbReference>
<protein>
    <submittedName>
        <fullName evidence="2">Nucleotidyltransferase domain-containing protein</fullName>
    </submittedName>
</protein>
<comment type="caution">
    <text evidence="2">The sequence shown here is derived from an EMBL/GenBank/DDBJ whole genome shotgun (WGS) entry which is preliminary data.</text>
</comment>
<dbReference type="InterPro" id="IPR002934">
    <property type="entry name" value="Polymerase_NTP_transf_dom"/>
</dbReference>
<dbReference type="Pfam" id="PF01909">
    <property type="entry name" value="NTP_transf_2"/>
    <property type="match status" value="1"/>
</dbReference>
<dbReference type="InterPro" id="IPR043519">
    <property type="entry name" value="NT_sf"/>
</dbReference>
<evidence type="ECO:0000313" key="2">
    <source>
        <dbReference type="EMBL" id="MCR9035415.1"/>
    </source>
</evidence>
<gene>
    <name evidence="2" type="ORF">NVS32_00380</name>
</gene>
<dbReference type="Proteomes" id="UP001204320">
    <property type="component" value="Unassembled WGS sequence"/>
</dbReference>